<keyword evidence="3" id="KW-0813">Transport</keyword>
<evidence type="ECO:0000256" key="7">
    <source>
        <dbReference type="NCBIfam" id="TIGR01068"/>
    </source>
</evidence>
<evidence type="ECO:0000256" key="6">
    <source>
        <dbReference type="ARBA" id="ARBA00023284"/>
    </source>
</evidence>
<reference evidence="9 10" key="1">
    <citation type="submission" date="2018-12" db="EMBL/GenBank/DDBJ databases">
        <title>Draft genome sequences of Mycolicibacterium peregrinum isolated from a pig with lymphadenitis and from soil on the same Japanese pig farm.</title>
        <authorList>
            <person name="Komatsu T."/>
            <person name="Ohya K."/>
            <person name="Sawai K."/>
            <person name="Odoi J.O."/>
            <person name="Otsu K."/>
            <person name="Ota A."/>
            <person name="Ito T."/>
            <person name="Kawai M."/>
            <person name="Maruyama F."/>
        </authorList>
    </citation>
    <scope>NUCLEOTIDE SEQUENCE [LARGE SCALE GENOMIC DNA]</scope>
    <source>
        <strain evidence="9 10">138</strain>
    </source>
</reference>
<dbReference type="PROSITE" id="PS51352">
    <property type="entry name" value="THIOREDOXIN_2"/>
    <property type="match status" value="1"/>
</dbReference>
<proteinExistence type="inferred from homology"/>
<feature type="domain" description="Thioredoxin" evidence="8">
    <location>
        <begin position="1"/>
        <end position="105"/>
    </location>
</feature>
<keyword evidence="4" id="KW-0249">Electron transport</keyword>
<comment type="caution">
    <text evidence="9">The sequence shown here is derived from an EMBL/GenBank/DDBJ whole genome shotgun (WGS) entry which is preliminary data.</text>
</comment>
<accession>A0A4Z0HRT9</accession>
<comment type="function">
    <text evidence="1">Participates in various redox reactions through the reversible oxidation of its active center dithiol to a disulfide and catalyzes dithiol-disulfide exchange reactions.</text>
</comment>
<dbReference type="EMBL" id="RWKA01000006">
    <property type="protein sequence ID" value="TGB42796.1"/>
    <property type="molecule type" value="Genomic_DNA"/>
</dbReference>
<evidence type="ECO:0000256" key="2">
    <source>
        <dbReference type="ARBA" id="ARBA00008987"/>
    </source>
</evidence>
<dbReference type="PRINTS" id="PR00421">
    <property type="entry name" value="THIOREDOXIN"/>
</dbReference>
<evidence type="ECO:0000256" key="1">
    <source>
        <dbReference type="ARBA" id="ARBA00003318"/>
    </source>
</evidence>
<dbReference type="Pfam" id="PF00085">
    <property type="entry name" value="Thioredoxin"/>
    <property type="match status" value="1"/>
</dbReference>
<dbReference type="AlphaFoldDB" id="A0A4Z0HRT9"/>
<keyword evidence="10" id="KW-1185">Reference proteome</keyword>
<dbReference type="Gene3D" id="3.40.30.10">
    <property type="entry name" value="Glutaredoxin"/>
    <property type="match status" value="1"/>
</dbReference>
<keyword evidence="6" id="KW-0676">Redox-active center</keyword>
<dbReference type="InterPro" id="IPR005746">
    <property type="entry name" value="Thioredoxin"/>
</dbReference>
<dbReference type="InterPro" id="IPR013766">
    <property type="entry name" value="Thioredoxin_domain"/>
</dbReference>
<dbReference type="CDD" id="cd02947">
    <property type="entry name" value="TRX_family"/>
    <property type="match status" value="1"/>
</dbReference>
<comment type="similarity">
    <text evidence="2">Belongs to the thioredoxin family.</text>
</comment>
<evidence type="ECO:0000256" key="3">
    <source>
        <dbReference type="ARBA" id="ARBA00022448"/>
    </source>
</evidence>
<dbReference type="NCBIfam" id="TIGR01068">
    <property type="entry name" value="thioredoxin"/>
    <property type="match status" value="1"/>
</dbReference>
<dbReference type="PANTHER" id="PTHR45663">
    <property type="entry name" value="GEO12009P1"/>
    <property type="match status" value="1"/>
</dbReference>
<dbReference type="InterPro" id="IPR017937">
    <property type="entry name" value="Thioredoxin_CS"/>
</dbReference>
<evidence type="ECO:0000256" key="4">
    <source>
        <dbReference type="ARBA" id="ARBA00022982"/>
    </source>
</evidence>
<gene>
    <name evidence="9" type="primary">trxA</name>
    <name evidence="9" type="ORF">EJD98_13255</name>
</gene>
<dbReference type="GO" id="GO:0005829">
    <property type="term" value="C:cytosol"/>
    <property type="evidence" value="ECO:0007669"/>
    <property type="project" value="TreeGrafter"/>
</dbReference>
<dbReference type="SUPFAM" id="SSF52833">
    <property type="entry name" value="Thioredoxin-like"/>
    <property type="match status" value="1"/>
</dbReference>
<dbReference type="Proteomes" id="UP000297792">
    <property type="component" value="Unassembled WGS sequence"/>
</dbReference>
<dbReference type="GO" id="GO:0015035">
    <property type="term" value="F:protein-disulfide reductase activity"/>
    <property type="evidence" value="ECO:0007669"/>
    <property type="project" value="UniProtKB-UniRule"/>
</dbReference>
<dbReference type="InterPro" id="IPR036249">
    <property type="entry name" value="Thioredoxin-like_sf"/>
</dbReference>
<keyword evidence="5" id="KW-1015">Disulfide bond</keyword>
<evidence type="ECO:0000256" key="5">
    <source>
        <dbReference type="ARBA" id="ARBA00023157"/>
    </source>
</evidence>
<dbReference type="RefSeq" id="WP_135360756.1">
    <property type="nucleotide sequence ID" value="NZ_JBLVUM010000002.1"/>
</dbReference>
<dbReference type="FunFam" id="3.40.30.10:FF:000155">
    <property type="entry name" value="Thioredoxin"/>
    <property type="match status" value="1"/>
</dbReference>
<name>A0A4Z0HRT9_MYCPR</name>
<protein>
    <recommendedName>
        <fullName evidence="7">Thioredoxin</fullName>
    </recommendedName>
</protein>
<dbReference type="PANTHER" id="PTHR45663:SF40">
    <property type="entry name" value="THIOREDOXIN 2"/>
    <property type="match status" value="1"/>
</dbReference>
<evidence type="ECO:0000259" key="8">
    <source>
        <dbReference type="PROSITE" id="PS51352"/>
    </source>
</evidence>
<evidence type="ECO:0000313" key="9">
    <source>
        <dbReference type="EMBL" id="TGB42796.1"/>
    </source>
</evidence>
<organism evidence="9 10">
    <name type="scientific">Mycolicibacterium peregrinum</name>
    <name type="common">Mycobacterium peregrinum</name>
    <dbReference type="NCBI Taxonomy" id="43304"/>
    <lineage>
        <taxon>Bacteria</taxon>
        <taxon>Bacillati</taxon>
        <taxon>Actinomycetota</taxon>
        <taxon>Actinomycetes</taxon>
        <taxon>Mycobacteriales</taxon>
        <taxon>Mycobacteriaceae</taxon>
        <taxon>Mycolicibacterium</taxon>
    </lineage>
</organism>
<evidence type="ECO:0000313" key="10">
    <source>
        <dbReference type="Proteomes" id="UP000297792"/>
    </source>
</evidence>
<sequence length="127" mass="13828">MTTRNIGYEDFESTVRDNDIVLVDFWASWCGPCRAFAPTFERSAASHPEIVHAKVDTEQEPELAALMEIRSIPTIAAFREGVLVFSQPGVLPPAALEDLISQVAALDMDQVRATVAARKAKSHSTAG</sequence>
<dbReference type="PROSITE" id="PS00194">
    <property type="entry name" value="THIOREDOXIN_1"/>
    <property type="match status" value="1"/>
</dbReference>